<comment type="catalytic activity">
    <reaction evidence="1 7">
        <text>2-C-methyl-D-erythritol 4-phosphate + CTP + H(+) = 4-CDP-2-C-methyl-D-erythritol + diphosphate</text>
        <dbReference type="Rhea" id="RHEA:13429"/>
        <dbReference type="ChEBI" id="CHEBI:15378"/>
        <dbReference type="ChEBI" id="CHEBI:33019"/>
        <dbReference type="ChEBI" id="CHEBI:37563"/>
        <dbReference type="ChEBI" id="CHEBI:57823"/>
        <dbReference type="ChEBI" id="CHEBI:58262"/>
        <dbReference type="EC" id="2.7.7.60"/>
    </reaction>
</comment>
<comment type="similarity">
    <text evidence="3 7">Belongs to the IspD/TarI cytidylyltransferase family. IspD subfamily.</text>
</comment>
<gene>
    <name evidence="7 9" type="primary">ispD</name>
    <name evidence="9" type="ORF">FNZ56_11795</name>
</gene>
<dbReference type="Pfam" id="PF01128">
    <property type="entry name" value="IspD"/>
    <property type="match status" value="1"/>
</dbReference>
<dbReference type="EC" id="2.7.7.60" evidence="7"/>
<dbReference type="InterPro" id="IPR036291">
    <property type="entry name" value="NAD(P)-bd_dom_sf"/>
</dbReference>
<dbReference type="NCBIfam" id="TIGR00453">
    <property type="entry name" value="ispD"/>
    <property type="match status" value="1"/>
</dbReference>
<dbReference type="PROSITE" id="PS00061">
    <property type="entry name" value="ADH_SHORT"/>
    <property type="match status" value="1"/>
</dbReference>
<dbReference type="AlphaFoldDB" id="A0A516V7M0"/>
<dbReference type="Pfam" id="PF00106">
    <property type="entry name" value="adh_short"/>
    <property type="match status" value="1"/>
</dbReference>
<dbReference type="InterPro" id="IPR018294">
    <property type="entry name" value="ISPD_synthase_CS"/>
</dbReference>
<evidence type="ECO:0000256" key="8">
    <source>
        <dbReference type="RuleBase" id="RU000363"/>
    </source>
</evidence>
<evidence type="ECO:0000256" key="6">
    <source>
        <dbReference type="ARBA" id="ARBA00023229"/>
    </source>
</evidence>
<keyword evidence="10" id="KW-1185">Reference proteome</keyword>
<dbReference type="GO" id="GO:0050518">
    <property type="term" value="F:2-C-methyl-D-erythritol 4-phosphate cytidylyltransferase activity"/>
    <property type="evidence" value="ECO:0007669"/>
    <property type="project" value="UniProtKB-UniRule"/>
</dbReference>
<dbReference type="FunFam" id="3.90.550.10:FF:000003">
    <property type="entry name" value="2-C-methyl-D-erythritol 4-phosphate cytidylyltransferase"/>
    <property type="match status" value="1"/>
</dbReference>
<evidence type="ECO:0000256" key="7">
    <source>
        <dbReference type="HAMAP-Rule" id="MF_00108"/>
    </source>
</evidence>
<dbReference type="GO" id="GO:0019288">
    <property type="term" value="P:isopentenyl diphosphate biosynthetic process, methylerythritol 4-phosphate pathway"/>
    <property type="evidence" value="ECO:0007669"/>
    <property type="project" value="UniProtKB-UniRule"/>
</dbReference>
<evidence type="ECO:0000256" key="1">
    <source>
        <dbReference type="ARBA" id="ARBA00001282"/>
    </source>
</evidence>
<feature type="site" description="Transition state stabilizer" evidence="7">
    <location>
        <position position="19"/>
    </location>
</feature>
<dbReference type="InterPro" id="IPR012115">
    <property type="entry name" value="CDP-ribitol_syn"/>
</dbReference>
<dbReference type="SUPFAM" id="SSF51735">
    <property type="entry name" value="NAD(P)-binding Rossmann-fold domains"/>
    <property type="match status" value="1"/>
</dbReference>
<dbReference type="PRINTS" id="PR00081">
    <property type="entry name" value="GDHRDH"/>
</dbReference>
<comment type="similarity">
    <text evidence="8">Belongs to the short-chain dehydrogenases/reductases (SDR) family.</text>
</comment>
<dbReference type="CDD" id="cd05233">
    <property type="entry name" value="SDR_c"/>
    <property type="match status" value="1"/>
</dbReference>
<dbReference type="PROSITE" id="PS01295">
    <property type="entry name" value="ISPD"/>
    <property type="match status" value="1"/>
</dbReference>
<dbReference type="InterPro" id="IPR001228">
    <property type="entry name" value="IspD"/>
</dbReference>
<evidence type="ECO:0000256" key="3">
    <source>
        <dbReference type="ARBA" id="ARBA00009789"/>
    </source>
</evidence>
<evidence type="ECO:0000256" key="4">
    <source>
        <dbReference type="ARBA" id="ARBA00022679"/>
    </source>
</evidence>
<dbReference type="PRINTS" id="PR00080">
    <property type="entry name" value="SDRFAMILY"/>
</dbReference>
<keyword evidence="6 7" id="KW-0414">Isoprene biosynthesis</keyword>
<dbReference type="OrthoDB" id="285216at2"/>
<dbReference type="CDD" id="cd02516">
    <property type="entry name" value="CDP-ME_synthetase"/>
    <property type="match status" value="1"/>
</dbReference>
<dbReference type="InterPro" id="IPR029044">
    <property type="entry name" value="Nucleotide-diphossugar_trans"/>
</dbReference>
<comment type="function">
    <text evidence="7">Catalyzes the formation of 4-diphosphocytidyl-2-C-methyl-D-erythritol from CTP and 2-C-methyl-D-erythritol 4-phosphate (MEP).</text>
</comment>
<dbReference type="RefSeq" id="WP_143880022.1">
    <property type="nucleotide sequence ID" value="NZ_BAABLZ010000001.1"/>
</dbReference>
<evidence type="ECO:0000256" key="5">
    <source>
        <dbReference type="ARBA" id="ARBA00022695"/>
    </source>
</evidence>
<dbReference type="SUPFAM" id="SSF53448">
    <property type="entry name" value="Nucleotide-diphospho-sugar transferases"/>
    <property type="match status" value="1"/>
</dbReference>
<dbReference type="InterPro" id="IPR020904">
    <property type="entry name" value="Sc_DH/Rdtase_CS"/>
</dbReference>
<dbReference type="PANTHER" id="PTHR32125:SF4">
    <property type="entry name" value="2-C-METHYL-D-ERYTHRITOL 4-PHOSPHATE CYTIDYLYLTRANSFERASE, CHLOROPLASTIC"/>
    <property type="match status" value="1"/>
</dbReference>
<dbReference type="Proteomes" id="UP000315891">
    <property type="component" value="Chromosome"/>
</dbReference>
<organism evidence="9 10">
    <name type="scientific">Pseudoluteimonas lycopersici</name>
    <dbReference type="NCBI Taxonomy" id="1324796"/>
    <lineage>
        <taxon>Bacteria</taxon>
        <taxon>Pseudomonadati</taxon>
        <taxon>Pseudomonadota</taxon>
        <taxon>Gammaproteobacteria</taxon>
        <taxon>Lysobacterales</taxon>
        <taxon>Lysobacteraceae</taxon>
        <taxon>Pseudoluteimonas</taxon>
    </lineage>
</organism>
<dbReference type="Gene3D" id="3.90.550.10">
    <property type="entry name" value="Spore Coat Polysaccharide Biosynthesis Protein SpsA, Chain A"/>
    <property type="match status" value="1"/>
</dbReference>
<keyword evidence="4 7" id="KW-0808">Transferase</keyword>
<dbReference type="InterPro" id="IPR034683">
    <property type="entry name" value="IspD/TarI"/>
</dbReference>
<dbReference type="PANTHER" id="PTHR32125">
    <property type="entry name" value="2-C-METHYL-D-ERYTHRITOL 4-PHOSPHATE CYTIDYLYLTRANSFERASE, CHLOROPLASTIC"/>
    <property type="match status" value="1"/>
</dbReference>
<dbReference type="InterPro" id="IPR050088">
    <property type="entry name" value="IspD/TarI_cytidylyltransf_bact"/>
</dbReference>
<sequence length="452" mass="48228">MKEQQRNVAIVLASGTGSRFRSDTPKQLMKLAGKSVLEHTLACFETHPGIDEIIVVTSREHKSTIEEACVRAGYGKVSRIVIGGETRQQSSAAGIAAVPGDDHKILVHDAVRPLLDHGTIDRCLQALGRGDAVDTAIPASDTIIRVSEDSTIADIPDRSRLRLGQTPQAFRSGVLRKAHALAARESNLKVTDDCGLILHFGLGPVEVVAGDVNNIKITYPSDIYLADRIFQLRSRRVDGTANLDLSGKTIVVFGASRGIGKSIHDIAAAAGANVVAASRGSGVDISDENAVRATLRDARERFGRIDSVIATAGILRTGLITGQDYATIDEQLSTNLRGSIVVAREAFESMRGTGGSIALFTSSSYTRGRARYSIYSATKAAVVNLTQALSEEFLPFNVRINAINPERTATPMRTENFGVEPAEMLLSAESVAHATLSACMSPATGEVIDIRI</sequence>
<proteinExistence type="inferred from homology"/>
<feature type="site" description="Transition state stabilizer" evidence="7">
    <location>
        <position position="26"/>
    </location>
</feature>
<feature type="site" description="Positions MEP for the nucleophilic attack" evidence="7">
    <location>
        <position position="158"/>
    </location>
</feature>
<reference evidence="9 10" key="1">
    <citation type="submission" date="2019-07" db="EMBL/GenBank/DDBJ databases">
        <title>Lysobacter weifangensis sp. nov., isolated from bensulfuron-methyl contaminated farmland soil.</title>
        <authorList>
            <person name="Zhao H."/>
        </authorList>
    </citation>
    <scope>NUCLEOTIDE SEQUENCE [LARGE SCALE GENOMIC DNA]</scope>
    <source>
        <strain evidence="9 10">CC-Bw-6</strain>
    </source>
</reference>
<dbReference type="UniPathway" id="UPA00056">
    <property type="reaction ID" value="UER00093"/>
</dbReference>
<evidence type="ECO:0000313" key="9">
    <source>
        <dbReference type="EMBL" id="QDQ74513.1"/>
    </source>
</evidence>
<accession>A0A516V7M0</accession>
<protein>
    <recommendedName>
        <fullName evidence="7">2-C-methyl-D-erythritol 4-phosphate cytidylyltransferase</fullName>
        <ecNumber evidence="7">2.7.7.60</ecNumber>
    </recommendedName>
    <alternativeName>
        <fullName evidence="7">4-diphosphocytidyl-2C-methyl-D-erythritol synthase</fullName>
    </alternativeName>
    <alternativeName>
        <fullName evidence="7">MEP cytidylyltransferase</fullName>
        <shortName evidence="7">MCT</shortName>
    </alternativeName>
</protein>
<evidence type="ECO:0000256" key="2">
    <source>
        <dbReference type="ARBA" id="ARBA00004787"/>
    </source>
</evidence>
<dbReference type="Gene3D" id="3.40.50.720">
    <property type="entry name" value="NAD(P)-binding Rossmann-like Domain"/>
    <property type="match status" value="1"/>
</dbReference>
<feature type="site" description="Positions MEP for the nucleophilic attack" evidence="7">
    <location>
        <position position="216"/>
    </location>
</feature>
<dbReference type="InterPro" id="IPR002347">
    <property type="entry name" value="SDR_fam"/>
</dbReference>
<dbReference type="PIRSF" id="PIRSF036586">
    <property type="entry name" value="CDP-ribitol_syn"/>
    <property type="match status" value="1"/>
</dbReference>
<keyword evidence="5 7" id="KW-0548">Nucleotidyltransferase</keyword>
<comment type="pathway">
    <text evidence="2 7">Isoprenoid biosynthesis; isopentenyl diphosphate biosynthesis via DXP pathway; isopentenyl diphosphate from 1-deoxy-D-xylulose 5-phosphate: step 2/6.</text>
</comment>
<evidence type="ECO:0000313" key="10">
    <source>
        <dbReference type="Proteomes" id="UP000315891"/>
    </source>
</evidence>
<dbReference type="HAMAP" id="MF_00108">
    <property type="entry name" value="IspD"/>
    <property type="match status" value="1"/>
</dbReference>
<name>A0A516V7M0_9GAMM</name>
<dbReference type="EMBL" id="CP041742">
    <property type="protein sequence ID" value="QDQ74513.1"/>
    <property type="molecule type" value="Genomic_DNA"/>
</dbReference>